<gene>
    <name evidence="6" type="ORF">H9659_07540</name>
</gene>
<evidence type="ECO:0000256" key="4">
    <source>
        <dbReference type="PROSITE-ProRule" id="PRU00335"/>
    </source>
</evidence>
<dbReference type="InterPro" id="IPR054156">
    <property type="entry name" value="YxaF_TetR_C"/>
</dbReference>
<dbReference type="SUPFAM" id="SSF46689">
    <property type="entry name" value="Homeodomain-like"/>
    <property type="match status" value="1"/>
</dbReference>
<name>A0ABR8PJ05_9BACL</name>
<dbReference type="PANTHER" id="PTHR47506:SF3">
    <property type="entry name" value="HTH-TYPE TRANSCRIPTIONAL REGULATOR LMRA"/>
    <property type="match status" value="1"/>
</dbReference>
<keyword evidence="2 4" id="KW-0238">DNA-binding</keyword>
<dbReference type="EMBL" id="JACSQY010000004">
    <property type="protein sequence ID" value="MBD7908177.1"/>
    <property type="molecule type" value="Genomic_DNA"/>
</dbReference>
<organism evidence="6 7">
    <name type="scientific">Sporosarcina gallistercoris</name>
    <dbReference type="NCBI Taxonomy" id="2762245"/>
    <lineage>
        <taxon>Bacteria</taxon>
        <taxon>Bacillati</taxon>
        <taxon>Bacillota</taxon>
        <taxon>Bacilli</taxon>
        <taxon>Bacillales</taxon>
        <taxon>Caryophanaceae</taxon>
        <taxon>Sporosarcina</taxon>
    </lineage>
</organism>
<dbReference type="InterPro" id="IPR001647">
    <property type="entry name" value="HTH_TetR"/>
</dbReference>
<evidence type="ECO:0000313" key="7">
    <source>
        <dbReference type="Proteomes" id="UP000659496"/>
    </source>
</evidence>
<keyword evidence="1" id="KW-0805">Transcription regulation</keyword>
<feature type="DNA-binding region" description="H-T-H motif" evidence="4">
    <location>
        <begin position="24"/>
        <end position="43"/>
    </location>
</feature>
<evidence type="ECO:0000256" key="3">
    <source>
        <dbReference type="ARBA" id="ARBA00023163"/>
    </source>
</evidence>
<accession>A0ABR8PJ05</accession>
<protein>
    <submittedName>
        <fullName evidence="6">TetR/AcrR family transcriptional regulator</fullName>
    </submittedName>
</protein>
<evidence type="ECO:0000256" key="2">
    <source>
        <dbReference type="ARBA" id="ARBA00023125"/>
    </source>
</evidence>
<feature type="domain" description="HTH tetR-type" evidence="5">
    <location>
        <begin position="1"/>
        <end position="61"/>
    </location>
</feature>
<evidence type="ECO:0000259" key="5">
    <source>
        <dbReference type="PROSITE" id="PS50977"/>
    </source>
</evidence>
<dbReference type="Pfam" id="PF00440">
    <property type="entry name" value="TetR_N"/>
    <property type="match status" value="1"/>
</dbReference>
<keyword evidence="3" id="KW-0804">Transcription</keyword>
<proteinExistence type="predicted"/>
<dbReference type="Gene3D" id="1.10.357.10">
    <property type="entry name" value="Tetracycline Repressor, domain 2"/>
    <property type="match status" value="1"/>
</dbReference>
<dbReference type="PRINTS" id="PR00455">
    <property type="entry name" value="HTHTETR"/>
</dbReference>
<dbReference type="SUPFAM" id="SSF48498">
    <property type="entry name" value="Tetracyclin repressor-like, C-terminal domain"/>
    <property type="match status" value="1"/>
</dbReference>
<keyword evidence="7" id="KW-1185">Reference proteome</keyword>
<dbReference type="RefSeq" id="WP_191689323.1">
    <property type="nucleotide sequence ID" value="NZ_JACSQY010000004.1"/>
</dbReference>
<dbReference type="Proteomes" id="UP000659496">
    <property type="component" value="Unassembled WGS sequence"/>
</dbReference>
<dbReference type="InterPro" id="IPR036271">
    <property type="entry name" value="Tet_transcr_reg_TetR-rel_C_sf"/>
</dbReference>
<dbReference type="InterPro" id="IPR009057">
    <property type="entry name" value="Homeodomain-like_sf"/>
</dbReference>
<evidence type="ECO:0000256" key="1">
    <source>
        <dbReference type="ARBA" id="ARBA00023015"/>
    </source>
</evidence>
<dbReference type="Pfam" id="PF21993">
    <property type="entry name" value="TetR_C_13_2"/>
    <property type="match status" value="1"/>
</dbReference>
<dbReference type="PANTHER" id="PTHR47506">
    <property type="entry name" value="TRANSCRIPTIONAL REGULATORY PROTEIN"/>
    <property type="match status" value="1"/>
</dbReference>
<sequence length="186" mass="20268">MDTKTRMIETATTLFQQRGYKSVGLNELLQACGITKGALYHHFPAGKEELLIACLHSLNQTLTRDIELVFHGTASTEAAARAVIGEMISDLDRDGTIAGYTFSSIVSEMSLLSEPAREACRALYEQIESIFCAKLLEDGFSSDRASSVALFLTASIEGGLLLCRAQNSSLPLQTISNVIPQLMKEF</sequence>
<comment type="caution">
    <text evidence="6">The sequence shown here is derived from an EMBL/GenBank/DDBJ whole genome shotgun (WGS) entry which is preliminary data.</text>
</comment>
<reference evidence="6 7" key="1">
    <citation type="submission" date="2020-08" db="EMBL/GenBank/DDBJ databases">
        <title>A Genomic Blueprint of the Chicken Gut Microbiome.</title>
        <authorList>
            <person name="Gilroy R."/>
            <person name="Ravi A."/>
            <person name="Getino M."/>
            <person name="Pursley I."/>
            <person name="Horton D.L."/>
            <person name="Alikhan N.-F."/>
            <person name="Baker D."/>
            <person name="Gharbi K."/>
            <person name="Hall N."/>
            <person name="Watson M."/>
            <person name="Adriaenssens E.M."/>
            <person name="Foster-Nyarko E."/>
            <person name="Jarju S."/>
            <person name="Secka A."/>
            <person name="Antonio M."/>
            <person name="Oren A."/>
            <person name="Chaudhuri R."/>
            <person name="La Ragione R.M."/>
            <person name="Hildebrand F."/>
            <person name="Pallen M.J."/>
        </authorList>
    </citation>
    <scope>NUCLEOTIDE SEQUENCE [LARGE SCALE GENOMIC DNA]</scope>
    <source>
        <strain evidence="6 7">Sa3CUA8</strain>
    </source>
</reference>
<dbReference type="PROSITE" id="PS50977">
    <property type="entry name" value="HTH_TETR_2"/>
    <property type="match status" value="1"/>
</dbReference>
<evidence type="ECO:0000313" key="6">
    <source>
        <dbReference type="EMBL" id="MBD7908177.1"/>
    </source>
</evidence>